<protein>
    <submittedName>
        <fullName evidence="2">Collagen triple helix repeat protein</fullName>
    </submittedName>
</protein>
<dbReference type="Pfam" id="PF01391">
    <property type="entry name" value="Collagen"/>
    <property type="match status" value="2"/>
</dbReference>
<accession>A0A8S5P918</accession>
<dbReference type="GO" id="GO:0005615">
    <property type="term" value="C:extracellular space"/>
    <property type="evidence" value="ECO:0007669"/>
    <property type="project" value="TreeGrafter"/>
</dbReference>
<reference evidence="2" key="1">
    <citation type="journal article" date="2021" name="Proc. Natl. Acad. Sci. U.S.A.">
        <title>A Catalog of Tens of Thousands of Viruses from Human Metagenomes Reveals Hidden Associations with Chronic Diseases.</title>
        <authorList>
            <person name="Tisza M.J."/>
            <person name="Buck C.B."/>
        </authorList>
    </citation>
    <scope>NUCLEOTIDE SEQUENCE</scope>
    <source>
        <strain evidence="2">CtU7u6</strain>
    </source>
</reference>
<name>A0A8S5P918_9CAUD</name>
<dbReference type="InterPro" id="IPR050149">
    <property type="entry name" value="Collagen_superfamily"/>
</dbReference>
<dbReference type="EMBL" id="BK015359">
    <property type="protein sequence ID" value="DAE03101.1"/>
    <property type="molecule type" value="Genomic_DNA"/>
</dbReference>
<feature type="compositionally biased region" description="Basic and acidic residues" evidence="1">
    <location>
        <begin position="452"/>
        <end position="461"/>
    </location>
</feature>
<feature type="compositionally biased region" description="Basic and acidic residues" evidence="1">
    <location>
        <begin position="277"/>
        <end position="298"/>
    </location>
</feature>
<feature type="region of interest" description="Disordered" evidence="1">
    <location>
        <begin position="404"/>
        <end position="466"/>
    </location>
</feature>
<keyword evidence="2" id="KW-0176">Collagen</keyword>
<organism evidence="2">
    <name type="scientific">Podoviridae sp. ctU7u6</name>
    <dbReference type="NCBI Taxonomy" id="2825252"/>
    <lineage>
        <taxon>Viruses</taxon>
        <taxon>Duplodnaviria</taxon>
        <taxon>Heunggongvirae</taxon>
        <taxon>Uroviricota</taxon>
        <taxon>Caudoviricetes</taxon>
    </lineage>
</organism>
<evidence type="ECO:0000313" key="2">
    <source>
        <dbReference type="EMBL" id="DAE03101.1"/>
    </source>
</evidence>
<proteinExistence type="predicted"/>
<dbReference type="GO" id="GO:0031012">
    <property type="term" value="C:extracellular matrix"/>
    <property type="evidence" value="ECO:0007669"/>
    <property type="project" value="TreeGrafter"/>
</dbReference>
<evidence type="ECO:0000256" key="1">
    <source>
        <dbReference type="SAM" id="MobiDB-lite"/>
    </source>
</evidence>
<dbReference type="PANTHER" id="PTHR24023:SF1082">
    <property type="entry name" value="COLLAGEN TRIPLE HELIX REPEAT"/>
    <property type="match status" value="1"/>
</dbReference>
<feature type="compositionally biased region" description="Low complexity" evidence="1">
    <location>
        <begin position="336"/>
        <end position="346"/>
    </location>
</feature>
<dbReference type="PANTHER" id="PTHR24023">
    <property type="entry name" value="COLLAGEN ALPHA"/>
    <property type="match status" value="1"/>
</dbReference>
<dbReference type="Gene3D" id="6.20.230.10">
    <property type="match status" value="1"/>
</dbReference>
<dbReference type="InterPro" id="IPR008160">
    <property type="entry name" value="Collagen"/>
</dbReference>
<feature type="region of interest" description="Disordered" evidence="1">
    <location>
        <begin position="276"/>
        <end position="366"/>
    </location>
</feature>
<sequence>MIKNNVYYEFFASYMVPNSNEVGYWIDLGANSKGKVIKVYNPDIKSWVKLTDATSEDAVAPFIGSNGNWWIDNRDTGIPASGKSPIIGENGNWWIFDSAYNEYVDSGYTAFGRSAYDYAIEHGYTGTEEDFSRMLAEVPNAVKDAKQAVKDSKEVLQNPPKIVDGNWYIYDYVNDTYQDSGINAVGDAFTIVKTYPSIQAMEDDYNNPEVKTGQFVMIDTGDVENEEDSRLYLKGDTEWKFISDLSGAQGIQGLSAYQVAVQHGFEGTEAEWLISLKGEKGETGPKGDKGDTGEKGATGERGPQGLQGERGLQGVQGEKGEQGIQGPVGPKGEQGEQGIQGIQGPQGEPGPQGPKGDTGSGLNIKGELDSESQLPQEGVSGDAWLISGNLYVYVGENGNVESNPKWSNVGSIQGPAGPQGPVGPKGEQGEPGPKGEPGADGAPGIQGPKGDPGQKGEKGDPGSDASVTKQNVEAVLTGDITSHNHDSRYISKSNTGTYTPTADYHPATKKYVDDTVAAVDVTEQISGKADKTYVDSKLDTKVDKEEGKGLSSTDFTSAEKSKLARLNGYVVNMADNMVPTAEFGRITYSFKNESTGSNGNTQSKVIQIPAATTSTAGLITAEGFNKLTGLPTSEEIDQKINTAVGSVYKVKGSVANYEALPKDNVTIGDVYNLEDTGANYVATSSTPDWDKLSETVDLSGYLTKTDAASTYQPKGNYLTSVPEEYVTETELNAKGYATTTQVNTKLDSSAYTAADVLSKVKTVGGVGSGLDADLLDGKQGSEYALKSDISDEVYVSEGTQPDGEQEVWIDLSDNTFDELVVTEAPKDGKQYARQNGTWVEVEAAPKDETVKITVASNQPSDSNINGVTITVAYENVSKQLTWEGTELSITVPVNSNYTITCSDITDYSTPEVQSFTATAGNTRNVTLTYNTTIVTLTVTSNNPTLFVDNASISISGAVTKSLSGNLTYTFNVPTGKQFTVAGWEVIVNTDTTYRKYDIPEKETHTATGITQNVSYVYYGTKVTLNITADEGTITPVVGLTPAMWTHPLSLGTHDFILPKNYEYRFQGSEVTNYDTPQIQTGNTGTEYSDITVNLAYKILAEETYAMWVQFNKSASTTTLKRGGNLDVITSLTSKFKRCLALPQNDGSAAIAYLGSTDSNKWEDGSTVNPTGAYHYVYYMVHFPKYYYRMDNSGAAVNKYKLYISEKKINENYKEERECLIGVFEAYNTDGKLTSRKSTVTTGKQTIETFFNQAQANGSNWGLIDYRAHKTIANLFCAKYGNTDISADNSSIPCSGGTRSWGSVAGNTISLGDRDGTFNNSSNFLGLEDCYYGKFEFVQGINIIARQWIVYDGGLKVNTDISGLTSAGYTNVRQIVGPTESNTTASSSNGWIVGIAHGEYADIMPSNTTGGSDTTYYADYYYHDTGNRVFMRSGSSDLESQCGVFFSLAASGSSYVRSDIGSRLGFYGKIVVKTKDEFLALEPGFNG</sequence>